<evidence type="ECO:0000313" key="6">
    <source>
        <dbReference type="Proteomes" id="UP000649617"/>
    </source>
</evidence>
<dbReference type="AlphaFoldDB" id="A0A812Y7B5"/>
<protein>
    <submittedName>
        <fullName evidence="5">Ycf24 protein</fullName>
    </submittedName>
</protein>
<dbReference type="Pfam" id="PF19295">
    <property type="entry name" value="SufBD_N"/>
    <property type="match status" value="1"/>
</dbReference>
<evidence type="ECO:0000256" key="1">
    <source>
        <dbReference type="ARBA" id="ARBA00043967"/>
    </source>
</evidence>
<evidence type="ECO:0000313" key="5">
    <source>
        <dbReference type="EMBL" id="CAE7769657.1"/>
    </source>
</evidence>
<accession>A0A812Y7B5</accession>
<comment type="similarity">
    <text evidence="1">Belongs to the iron-sulfur cluster assembly SufBD family.</text>
</comment>
<dbReference type="SUPFAM" id="SSF101960">
    <property type="entry name" value="Stabilizer of iron transporter SufD"/>
    <property type="match status" value="1"/>
</dbReference>
<comment type="caution">
    <text evidence="5">The sequence shown here is derived from an EMBL/GenBank/DDBJ whole genome shotgun (WGS) entry which is preliminary data.</text>
</comment>
<feature type="domain" description="SUF system FeS cluster assembly SufBD core" evidence="3">
    <location>
        <begin position="611"/>
        <end position="745"/>
    </location>
</feature>
<evidence type="ECO:0000259" key="3">
    <source>
        <dbReference type="Pfam" id="PF01458"/>
    </source>
</evidence>
<dbReference type="InterPro" id="IPR055346">
    <property type="entry name" value="Fe-S_cluster_assembly_SufBD"/>
</dbReference>
<evidence type="ECO:0000259" key="4">
    <source>
        <dbReference type="Pfam" id="PF19295"/>
    </source>
</evidence>
<dbReference type="InterPro" id="IPR045595">
    <property type="entry name" value="SufBD_N"/>
</dbReference>
<dbReference type="OrthoDB" id="446132at2759"/>
<dbReference type="InterPro" id="IPR010231">
    <property type="entry name" value="SUF_FeS_clus_asmbl_SufB"/>
</dbReference>
<feature type="domain" description="SUF system FeS cluster assembly SufBD N-terminal" evidence="4">
    <location>
        <begin position="542"/>
        <end position="603"/>
    </location>
</feature>
<dbReference type="PANTHER" id="PTHR30508:SF1">
    <property type="entry name" value="UPF0051 PROTEIN ABCI8, CHLOROPLASTIC-RELATED"/>
    <property type="match status" value="1"/>
</dbReference>
<keyword evidence="6" id="KW-1185">Reference proteome</keyword>
<gene>
    <name evidence="5" type="primary">ycf24</name>
    <name evidence="5" type="ORF">SPIL2461_LOCUS22641</name>
</gene>
<dbReference type="Proteomes" id="UP000649617">
    <property type="component" value="Unassembled WGS sequence"/>
</dbReference>
<name>A0A812Y7B5_SYMPI</name>
<dbReference type="EMBL" id="CAJNIZ010047526">
    <property type="protein sequence ID" value="CAE7769657.1"/>
    <property type="molecule type" value="Genomic_DNA"/>
</dbReference>
<feature type="region of interest" description="Disordered" evidence="2">
    <location>
        <begin position="1"/>
        <end position="46"/>
    </location>
</feature>
<evidence type="ECO:0000256" key="2">
    <source>
        <dbReference type="SAM" id="MobiDB-lite"/>
    </source>
</evidence>
<reference evidence="5" key="1">
    <citation type="submission" date="2021-02" db="EMBL/GenBank/DDBJ databases">
        <authorList>
            <person name="Dougan E. K."/>
            <person name="Rhodes N."/>
            <person name="Thang M."/>
            <person name="Chan C."/>
        </authorList>
    </citation>
    <scope>NUCLEOTIDE SEQUENCE</scope>
</reference>
<organism evidence="5 6">
    <name type="scientific">Symbiodinium pilosum</name>
    <name type="common">Dinoflagellate</name>
    <dbReference type="NCBI Taxonomy" id="2952"/>
    <lineage>
        <taxon>Eukaryota</taxon>
        <taxon>Sar</taxon>
        <taxon>Alveolata</taxon>
        <taxon>Dinophyceae</taxon>
        <taxon>Suessiales</taxon>
        <taxon>Symbiodiniaceae</taxon>
        <taxon>Symbiodinium</taxon>
    </lineage>
</organism>
<dbReference type="InterPro" id="IPR036410">
    <property type="entry name" value="HSP_DnaJ_Cys-rich_dom_sf"/>
</dbReference>
<proteinExistence type="inferred from homology"/>
<dbReference type="Pfam" id="PF01458">
    <property type="entry name" value="SUFBD_core"/>
    <property type="match status" value="1"/>
</dbReference>
<dbReference type="SUPFAM" id="SSF57938">
    <property type="entry name" value="DnaJ/Hsp40 cysteine-rich domain"/>
    <property type="match status" value="1"/>
</dbReference>
<dbReference type="InterPro" id="IPR000825">
    <property type="entry name" value="SUF_FeS_clus_asmbl_SufBD_core"/>
</dbReference>
<dbReference type="GO" id="GO:0016226">
    <property type="term" value="P:iron-sulfur cluster assembly"/>
    <property type="evidence" value="ECO:0007669"/>
    <property type="project" value="InterPro"/>
</dbReference>
<dbReference type="InterPro" id="IPR037284">
    <property type="entry name" value="SUF_FeS_clus_asmbl_SufBD_sf"/>
</dbReference>
<sequence>MAGAGIFAFLDLPPPEEEPAPQNESPDRTPDTPDSPDSPDLGQGAYAKAASFFPTLSTAGLLHDSDSDDGLVIPRPGQVPQDVLAVACEPPPEAFPGLPTHVILKVLSIKGLPLRKEERNVPGNKGLGYFLEGKNMIDRSTATAAVLPEAQSRPPGRHRCAEPRMFAEVSGDVCEAVWERPGEVKVRLKEGQESVVVGILLGQEVAAVTAELNLTGTLRRFFQPQQLYRPSFGGVAVGLIQGASAKLALELYPPGSQFPGRHVEEEVERPSIQPTVQAEPLSDCRFCDGYGRRSCEGCGGHGVLVCSTCDGMPALPCPACRGRGQLHDNLEGIGGPRSRRALDGAVLSTVKGRRCQTCWGAPLTCKECFGAAALRCNVCNGAGWGCLQAAARSTHLQAVALRDGQNAELGEVLDQEYTAGFYTNIESESLPKGLNEDIVRKIWEIKEEPEWMLEFRLNAFRKWQKMEMPEWAHLQMEEIDFQDIVYYSRPKTKKKKQSLDEVDPELLDTFEKLGIPLTEQKRLANVAVDAVFDSESIGTTFQKELEEAGVIFCSINEAIKEHPELVKKYLGSVVPVADNYFAALNSAVFSDGSFCYIPKGTTCPMEISTYFRINNKESGQFERTLLIADESSYVSYLEGCTAPMFDSKQLHAAVVELHAAESAEIKYSTVQNWYAGDKNGKGGILNLVTKRGMCEGKKSKISWTQVETGSAVTWKYPSCVLKGDDSVGEFFSVALTNNYQQVYAGAVEDQEEEVAEVQSSKDQAKRRDTVYLKVAPEAPAEKREVQAGRCCGGFS</sequence>
<dbReference type="PANTHER" id="PTHR30508">
    <property type="entry name" value="FES CLUSTER ASSEMBLY PROTEIN SUF"/>
    <property type="match status" value="1"/>
</dbReference>
<dbReference type="NCBIfam" id="TIGR01980">
    <property type="entry name" value="sufB"/>
    <property type="match status" value="1"/>
</dbReference>